<dbReference type="GO" id="GO:0031201">
    <property type="term" value="C:SNARE complex"/>
    <property type="evidence" value="ECO:0007669"/>
    <property type="project" value="TreeGrafter"/>
</dbReference>
<name>A0A1A6G0P9_NEOLE</name>
<reference evidence="5 6" key="1">
    <citation type="submission" date="2016-06" db="EMBL/GenBank/DDBJ databases">
        <title>The Draft Genome Sequence and Annotation of the Desert Woodrat Neotoma lepida.</title>
        <authorList>
            <person name="Campbell M."/>
            <person name="Oakeson K.F."/>
            <person name="Yandell M."/>
            <person name="Halpert J.R."/>
            <person name="Dearing D."/>
        </authorList>
    </citation>
    <scope>NUCLEOTIDE SEQUENCE [LARGE SCALE GENOMIC DNA]</scope>
    <source>
        <strain evidence="5">417</strain>
        <tissue evidence="5">Liver</tissue>
    </source>
</reference>
<gene>
    <name evidence="5" type="ORF">A6R68_09495</name>
</gene>
<dbReference type="PRINTS" id="PR00962">
    <property type="entry name" value="LETHAL2GIANT"/>
</dbReference>
<evidence type="ECO:0000259" key="4">
    <source>
        <dbReference type="Pfam" id="PF08366"/>
    </source>
</evidence>
<organism evidence="5 6">
    <name type="scientific">Neotoma lepida</name>
    <name type="common">Desert woodrat</name>
    <dbReference type="NCBI Taxonomy" id="56216"/>
    <lineage>
        <taxon>Eukaryota</taxon>
        <taxon>Metazoa</taxon>
        <taxon>Chordata</taxon>
        <taxon>Craniata</taxon>
        <taxon>Vertebrata</taxon>
        <taxon>Euteleostomi</taxon>
        <taxon>Mammalia</taxon>
        <taxon>Eutheria</taxon>
        <taxon>Euarchontoglires</taxon>
        <taxon>Glires</taxon>
        <taxon>Rodentia</taxon>
        <taxon>Myomorpha</taxon>
        <taxon>Muroidea</taxon>
        <taxon>Cricetidae</taxon>
        <taxon>Neotominae</taxon>
        <taxon>Neotoma</taxon>
    </lineage>
</organism>
<dbReference type="EMBL" id="LZPO01108137">
    <property type="protein sequence ID" value="OBS59380.1"/>
    <property type="molecule type" value="Genomic_DNA"/>
</dbReference>
<dbReference type="GO" id="GO:0006893">
    <property type="term" value="P:Golgi to plasma membrane transport"/>
    <property type="evidence" value="ECO:0007669"/>
    <property type="project" value="TreeGrafter"/>
</dbReference>
<accession>A0A1A6G0P9</accession>
<feature type="domain" description="Lethal giant larvae homologue 2" evidence="4">
    <location>
        <begin position="47"/>
        <end position="103"/>
    </location>
</feature>
<keyword evidence="2" id="KW-0677">Repeat</keyword>
<comment type="caution">
    <text evidence="5">The sequence shown here is derived from an EMBL/GenBank/DDBJ whole genome shotgun (WGS) entry which is preliminary data.</text>
</comment>
<keyword evidence="1" id="KW-0853">WD repeat</keyword>
<dbReference type="InterPro" id="IPR036322">
    <property type="entry name" value="WD40_repeat_dom_sf"/>
</dbReference>
<sequence>MMQRINSQMLSEKRTRASGIDSGHINIIEFLHSLFDLVLVGLGIHHEHKEPFIILSGGLSYDTVGRRPCLTVMHGKSTAVLEMDYSIVDFLTLCETPYPNVYTSPLLHVVNILLIVPWTSFLHFILLELDRNVKATAKRHADGSVKFWDASAITLQVLYKLKTSKVFEKSRSKDDRPNTDIVDEDPYAIQIISWCPESRMLCIAGVSAHVILYRFSKQEVVTEVIPMLEVRLLYEINDVETPEGEQPPPLSTPVGSSNPQPIPPQSHPSTSSSSSDGLRDNVPCLKVKTSPLKQSPGYQTELVIQLVWVGGEPPQQITSLALNSSYGLVVFGNCNGIAMVDYLQKAVLLNLGTIELYGSNDPYRREPRSPRKSRQPSGAGLCDITEGTVVTEDRCKSPTS</sequence>
<evidence type="ECO:0000313" key="6">
    <source>
        <dbReference type="Proteomes" id="UP000092124"/>
    </source>
</evidence>
<evidence type="ECO:0000256" key="1">
    <source>
        <dbReference type="ARBA" id="ARBA00022574"/>
    </source>
</evidence>
<dbReference type="OrthoDB" id="19944at2759"/>
<feature type="non-terminal residue" evidence="5">
    <location>
        <position position="400"/>
    </location>
</feature>
<feature type="region of interest" description="Disordered" evidence="3">
    <location>
        <begin position="359"/>
        <end position="383"/>
    </location>
</feature>
<dbReference type="GO" id="GO:0006887">
    <property type="term" value="P:exocytosis"/>
    <property type="evidence" value="ECO:0007669"/>
    <property type="project" value="TreeGrafter"/>
</dbReference>
<protein>
    <recommendedName>
        <fullName evidence="4">Lethal giant larvae homologue 2 domain-containing protein</fullName>
    </recommendedName>
</protein>
<feature type="region of interest" description="Disordered" evidence="3">
    <location>
        <begin position="241"/>
        <end position="280"/>
    </location>
</feature>
<proteinExistence type="predicted"/>
<dbReference type="AlphaFoldDB" id="A0A1A6G0P9"/>
<dbReference type="STRING" id="56216.A0A1A6G0P9"/>
<dbReference type="Proteomes" id="UP000092124">
    <property type="component" value="Unassembled WGS sequence"/>
</dbReference>
<dbReference type="PANTHER" id="PTHR10241">
    <property type="entry name" value="LETHAL 2 GIANT LARVAE PROTEIN"/>
    <property type="match status" value="1"/>
</dbReference>
<dbReference type="GO" id="GO:0045159">
    <property type="term" value="F:myosin II binding"/>
    <property type="evidence" value="ECO:0007669"/>
    <property type="project" value="TreeGrafter"/>
</dbReference>
<keyword evidence="6" id="KW-1185">Reference proteome</keyword>
<dbReference type="GO" id="GO:0005886">
    <property type="term" value="C:plasma membrane"/>
    <property type="evidence" value="ECO:0007669"/>
    <property type="project" value="TreeGrafter"/>
</dbReference>
<evidence type="ECO:0000256" key="3">
    <source>
        <dbReference type="SAM" id="MobiDB-lite"/>
    </source>
</evidence>
<dbReference type="GO" id="GO:0005096">
    <property type="term" value="F:GTPase activator activity"/>
    <property type="evidence" value="ECO:0007669"/>
    <property type="project" value="TreeGrafter"/>
</dbReference>
<dbReference type="PANTHER" id="PTHR10241:SF22">
    <property type="entry name" value="SYNTAXIN-BINDING PROTEIN 5"/>
    <property type="match status" value="1"/>
</dbReference>
<dbReference type="SUPFAM" id="SSF50978">
    <property type="entry name" value="WD40 repeat-like"/>
    <property type="match status" value="1"/>
</dbReference>
<dbReference type="GO" id="GO:0019905">
    <property type="term" value="F:syntaxin binding"/>
    <property type="evidence" value="ECO:0007669"/>
    <property type="project" value="TreeGrafter"/>
</dbReference>
<dbReference type="InterPro" id="IPR013577">
    <property type="entry name" value="LLGL2"/>
</dbReference>
<evidence type="ECO:0000256" key="2">
    <source>
        <dbReference type="ARBA" id="ARBA00022737"/>
    </source>
</evidence>
<evidence type="ECO:0000313" key="5">
    <source>
        <dbReference type="EMBL" id="OBS59380.1"/>
    </source>
</evidence>
<dbReference type="InterPro" id="IPR000664">
    <property type="entry name" value="Lethal2_giant"/>
</dbReference>
<dbReference type="Pfam" id="PF08366">
    <property type="entry name" value="LLGL"/>
    <property type="match status" value="1"/>
</dbReference>